<sequence>EMKGLLLASQKEGQENIKRARHNAQCHDPDRLMEYENKAMLALIHGTDALLGLVQDETGG</sequence>
<organism evidence="1">
    <name type="scientific">marine sediment metagenome</name>
    <dbReference type="NCBI Taxonomy" id="412755"/>
    <lineage>
        <taxon>unclassified sequences</taxon>
        <taxon>metagenomes</taxon>
        <taxon>ecological metagenomes</taxon>
    </lineage>
</organism>
<feature type="non-terminal residue" evidence="1">
    <location>
        <position position="1"/>
    </location>
</feature>
<dbReference type="AlphaFoldDB" id="A0A0F9BZL0"/>
<gene>
    <name evidence="1" type="ORF">LCGC14_2465990</name>
</gene>
<dbReference type="EMBL" id="LAZR01038506">
    <property type="protein sequence ID" value="KKL19382.1"/>
    <property type="molecule type" value="Genomic_DNA"/>
</dbReference>
<name>A0A0F9BZL0_9ZZZZ</name>
<proteinExistence type="predicted"/>
<reference evidence="1" key="1">
    <citation type="journal article" date="2015" name="Nature">
        <title>Complex archaea that bridge the gap between prokaryotes and eukaryotes.</title>
        <authorList>
            <person name="Spang A."/>
            <person name="Saw J.H."/>
            <person name="Jorgensen S.L."/>
            <person name="Zaremba-Niedzwiedzka K."/>
            <person name="Martijn J."/>
            <person name="Lind A.E."/>
            <person name="van Eijk R."/>
            <person name="Schleper C."/>
            <person name="Guy L."/>
            <person name="Ettema T.J."/>
        </authorList>
    </citation>
    <scope>NUCLEOTIDE SEQUENCE</scope>
</reference>
<evidence type="ECO:0000313" key="1">
    <source>
        <dbReference type="EMBL" id="KKL19382.1"/>
    </source>
</evidence>
<comment type="caution">
    <text evidence="1">The sequence shown here is derived from an EMBL/GenBank/DDBJ whole genome shotgun (WGS) entry which is preliminary data.</text>
</comment>
<accession>A0A0F9BZL0</accession>
<protein>
    <submittedName>
        <fullName evidence="1">Uncharacterized protein</fullName>
    </submittedName>
</protein>